<proteinExistence type="predicted"/>
<evidence type="ECO:0000256" key="1">
    <source>
        <dbReference type="SAM" id="Phobius"/>
    </source>
</evidence>
<dbReference type="EMBL" id="HBUF01645060">
    <property type="protein sequence ID" value="CAG6785730.1"/>
    <property type="molecule type" value="Transcribed_RNA"/>
</dbReference>
<keyword evidence="1" id="KW-1133">Transmembrane helix</keyword>
<feature type="transmembrane region" description="Helical" evidence="1">
    <location>
        <begin position="92"/>
        <end position="115"/>
    </location>
</feature>
<keyword evidence="1" id="KW-0472">Membrane</keyword>
<reference evidence="2" key="1">
    <citation type="submission" date="2021-05" db="EMBL/GenBank/DDBJ databases">
        <authorList>
            <person name="Alioto T."/>
            <person name="Alioto T."/>
            <person name="Gomez Garrido J."/>
        </authorList>
    </citation>
    <scope>NUCLEOTIDE SEQUENCE</scope>
</reference>
<organism evidence="2">
    <name type="scientific">Cacopsylla melanoneura</name>
    <dbReference type="NCBI Taxonomy" id="428564"/>
    <lineage>
        <taxon>Eukaryota</taxon>
        <taxon>Metazoa</taxon>
        <taxon>Ecdysozoa</taxon>
        <taxon>Arthropoda</taxon>
        <taxon>Hexapoda</taxon>
        <taxon>Insecta</taxon>
        <taxon>Pterygota</taxon>
        <taxon>Neoptera</taxon>
        <taxon>Paraneoptera</taxon>
        <taxon>Hemiptera</taxon>
        <taxon>Sternorrhyncha</taxon>
        <taxon>Psylloidea</taxon>
        <taxon>Psyllidae</taxon>
        <taxon>Psyllinae</taxon>
        <taxon>Cacopsylla</taxon>
    </lineage>
</organism>
<protein>
    <submittedName>
        <fullName evidence="2">Uncharacterized protein</fullName>
    </submittedName>
</protein>
<sequence>MLKKPCVTWMEHPSMVIESKWHSQGLVRGLHVRVVQEVVDTWKICAAMLALGGGTLLVTVQIPCVIDHLVAQATETDVKEIFFVSILRELTFFFSSLYLFIFHLTVFLLSIVFSFCNKFCTTILIDNIDMQNL</sequence>
<keyword evidence="1" id="KW-0812">Transmembrane</keyword>
<evidence type="ECO:0000313" key="2">
    <source>
        <dbReference type="EMBL" id="CAG6785730.1"/>
    </source>
</evidence>
<dbReference type="AlphaFoldDB" id="A0A8D9FEQ7"/>
<name>A0A8D9FEQ7_9HEMI</name>
<accession>A0A8D9FEQ7</accession>